<evidence type="ECO:0000313" key="1">
    <source>
        <dbReference type="EMBL" id="JAE15115.1"/>
    </source>
</evidence>
<name>A0A0A9FQL8_ARUDO</name>
<reference evidence="1" key="2">
    <citation type="journal article" date="2015" name="Data Brief">
        <title>Shoot transcriptome of the giant reed, Arundo donax.</title>
        <authorList>
            <person name="Barrero R.A."/>
            <person name="Guerrero F.D."/>
            <person name="Moolhuijzen P."/>
            <person name="Goolsby J.A."/>
            <person name="Tidwell J."/>
            <person name="Bellgard S.E."/>
            <person name="Bellgard M.I."/>
        </authorList>
    </citation>
    <scope>NUCLEOTIDE SEQUENCE</scope>
    <source>
        <tissue evidence="1">Shoot tissue taken approximately 20 cm above the soil surface</tissue>
    </source>
</reference>
<sequence>MSALKLSNYFSQWGMFSLPWCLCFRMKQQCALRMLQYKHRSTDLSMCL</sequence>
<accession>A0A0A9FQL8</accession>
<dbReference type="EMBL" id="GBRH01182781">
    <property type="protein sequence ID" value="JAE15115.1"/>
    <property type="molecule type" value="Transcribed_RNA"/>
</dbReference>
<protein>
    <submittedName>
        <fullName evidence="1">Uncharacterized protein</fullName>
    </submittedName>
</protein>
<reference evidence="1" key="1">
    <citation type="submission" date="2014-09" db="EMBL/GenBank/DDBJ databases">
        <authorList>
            <person name="Magalhaes I.L.F."/>
            <person name="Oliveira U."/>
            <person name="Santos F.R."/>
            <person name="Vidigal T.H.D.A."/>
            <person name="Brescovit A.D."/>
            <person name="Santos A.J."/>
        </authorList>
    </citation>
    <scope>NUCLEOTIDE SEQUENCE</scope>
    <source>
        <tissue evidence="1">Shoot tissue taken approximately 20 cm above the soil surface</tissue>
    </source>
</reference>
<organism evidence="1">
    <name type="scientific">Arundo donax</name>
    <name type="common">Giant reed</name>
    <name type="synonym">Donax arundinaceus</name>
    <dbReference type="NCBI Taxonomy" id="35708"/>
    <lineage>
        <taxon>Eukaryota</taxon>
        <taxon>Viridiplantae</taxon>
        <taxon>Streptophyta</taxon>
        <taxon>Embryophyta</taxon>
        <taxon>Tracheophyta</taxon>
        <taxon>Spermatophyta</taxon>
        <taxon>Magnoliopsida</taxon>
        <taxon>Liliopsida</taxon>
        <taxon>Poales</taxon>
        <taxon>Poaceae</taxon>
        <taxon>PACMAD clade</taxon>
        <taxon>Arundinoideae</taxon>
        <taxon>Arundineae</taxon>
        <taxon>Arundo</taxon>
    </lineage>
</organism>
<dbReference type="AlphaFoldDB" id="A0A0A9FQL8"/>
<proteinExistence type="predicted"/>